<gene>
    <name evidence="6" type="ORF">KKP3000_003433</name>
</gene>
<proteinExistence type="predicted"/>
<dbReference type="EMBL" id="JBDXSU010000004">
    <property type="protein sequence ID" value="MFB5190040.1"/>
    <property type="molecule type" value="Genomic_DNA"/>
</dbReference>
<comment type="caution">
    <text evidence="6">The sequence shown here is derived from an EMBL/GenBank/DDBJ whole genome shotgun (WGS) entry which is preliminary data.</text>
</comment>
<dbReference type="InterPro" id="IPR036390">
    <property type="entry name" value="WH_DNA-bd_sf"/>
</dbReference>
<dbReference type="PROSITE" id="PS51077">
    <property type="entry name" value="HTH_ICLR"/>
    <property type="match status" value="1"/>
</dbReference>
<dbReference type="PANTHER" id="PTHR30136">
    <property type="entry name" value="HELIX-TURN-HELIX TRANSCRIPTIONAL REGULATOR, ICLR FAMILY"/>
    <property type="match status" value="1"/>
</dbReference>
<feature type="domain" description="IclR-ED" evidence="5">
    <location>
        <begin position="69"/>
        <end position="252"/>
    </location>
</feature>
<dbReference type="Gene3D" id="1.10.10.10">
    <property type="entry name" value="Winged helix-like DNA-binding domain superfamily/Winged helix DNA-binding domain"/>
    <property type="match status" value="1"/>
</dbReference>
<dbReference type="CDD" id="cd00090">
    <property type="entry name" value="HTH_ARSR"/>
    <property type="match status" value="1"/>
</dbReference>
<evidence type="ECO:0000256" key="1">
    <source>
        <dbReference type="ARBA" id="ARBA00023015"/>
    </source>
</evidence>
<dbReference type="Gene3D" id="3.30.450.40">
    <property type="match status" value="1"/>
</dbReference>
<dbReference type="InterPro" id="IPR029016">
    <property type="entry name" value="GAF-like_dom_sf"/>
</dbReference>
<keyword evidence="2" id="KW-0238">DNA-binding</keyword>
<dbReference type="Proteomes" id="UP001579974">
    <property type="component" value="Unassembled WGS sequence"/>
</dbReference>
<keyword evidence="1" id="KW-0805">Transcription regulation</keyword>
<dbReference type="PROSITE" id="PS51078">
    <property type="entry name" value="ICLR_ED"/>
    <property type="match status" value="1"/>
</dbReference>
<protein>
    <submittedName>
        <fullName evidence="6">IclR family transcriptional regulator</fullName>
    </submittedName>
</protein>
<dbReference type="InterPro" id="IPR011991">
    <property type="entry name" value="ArsR-like_HTH"/>
</dbReference>
<evidence type="ECO:0000259" key="5">
    <source>
        <dbReference type="PROSITE" id="PS51078"/>
    </source>
</evidence>
<organism evidence="6 7">
    <name type="scientific">Alicyclobacillus fastidiosus</name>
    <dbReference type="NCBI Taxonomy" id="392011"/>
    <lineage>
        <taxon>Bacteria</taxon>
        <taxon>Bacillati</taxon>
        <taxon>Bacillota</taxon>
        <taxon>Bacilli</taxon>
        <taxon>Bacillales</taxon>
        <taxon>Alicyclobacillaceae</taxon>
        <taxon>Alicyclobacillus</taxon>
    </lineage>
</organism>
<dbReference type="SMART" id="SM00346">
    <property type="entry name" value="HTH_ICLR"/>
    <property type="match status" value="1"/>
</dbReference>
<accession>A0ABV5ACS9</accession>
<dbReference type="SUPFAM" id="SSF46785">
    <property type="entry name" value="Winged helix' DNA-binding domain"/>
    <property type="match status" value="1"/>
</dbReference>
<keyword evidence="3" id="KW-0804">Transcription</keyword>
<dbReference type="RefSeq" id="WP_275476170.1">
    <property type="nucleotide sequence ID" value="NZ_CP162940.1"/>
</dbReference>
<dbReference type="InterPro" id="IPR005471">
    <property type="entry name" value="Tscrpt_reg_IclR_N"/>
</dbReference>
<reference evidence="6 7" key="1">
    <citation type="journal article" date="2024" name="Int. J. Mol. Sci.">
        <title>Exploration of Alicyclobacillus spp. Genome in Search of Antibiotic Resistance.</title>
        <authorList>
            <person name="Bucka-Kolendo J."/>
            <person name="Kiousi D.E."/>
            <person name="Dekowska A."/>
            <person name="Mikolajczuk-Szczyrba A."/>
            <person name="Karadedos D.M."/>
            <person name="Michael P."/>
            <person name="Galanis A."/>
            <person name="Sokolowska B."/>
        </authorList>
    </citation>
    <scope>NUCLEOTIDE SEQUENCE [LARGE SCALE GENOMIC DNA]</scope>
    <source>
        <strain evidence="6 7">KKP 3000</strain>
    </source>
</reference>
<sequence length="261" mass="28923">MDYYVPSVALSVRMLKLLSRYKYKACSLTQIAELTGANKTTCLRVLRTLEAEDLIKYDAQTKQYSLGQYLIPLGYRALQLNDSVSRATAELRSVANSTGLTTVLIERLQDDHLIYIASEEPLGEVHISVSIGQQFPLVGAGFGRCFLAYDDESSWPRWIDQGLVEYTPQSITDAQLFVNILRDIRSTGYHVSHGGLMQGVSSVAAPIFGKHGDVEWVMACLATTSELQSERAESVAHTLLHTTQALSEWNGYHTGEGGKMR</sequence>
<dbReference type="Pfam" id="PF09339">
    <property type="entry name" value="HTH_IclR"/>
    <property type="match status" value="1"/>
</dbReference>
<dbReference type="Pfam" id="PF01614">
    <property type="entry name" value="IclR_C"/>
    <property type="match status" value="1"/>
</dbReference>
<evidence type="ECO:0000256" key="2">
    <source>
        <dbReference type="ARBA" id="ARBA00023125"/>
    </source>
</evidence>
<evidence type="ECO:0000259" key="4">
    <source>
        <dbReference type="PROSITE" id="PS51077"/>
    </source>
</evidence>
<dbReference type="InterPro" id="IPR036388">
    <property type="entry name" value="WH-like_DNA-bd_sf"/>
</dbReference>
<evidence type="ECO:0000256" key="3">
    <source>
        <dbReference type="ARBA" id="ARBA00023163"/>
    </source>
</evidence>
<name>A0ABV5ACS9_9BACL</name>
<evidence type="ECO:0000313" key="7">
    <source>
        <dbReference type="Proteomes" id="UP001579974"/>
    </source>
</evidence>
<keyword evidence="7" id="KW-1185">Reference proteome</keyword>
<dbReference type="InterPro" id="IPR050707">
    <property type="entry name" value="HTH_MetabolicPath_Reg"/>
</dbReference>
<evidence type="ECO:0000313" key="6">
    <source>
        <dbReference type="EMBL" id="MFB5190040.1"/>
    </source>
</evidence>
<feature type="domain" description="HTH iclR-type" evidence="4">
    <location>
        <begin position="5"/>
        <end position="68"/>
    </location>
</feature>
<dbReference type="InterPro" id="IPR014757">
    <property type="entry name" value="Tscrpt_reg_IclR_C"/>
</dbReference>
<dbReference type="PANTHER" id="PTHR30136:SF8">
    <property type="entry name" value="TRANSCRIPTIONAL REGULATORY PROTEIN"/>
    <property type="match status" value="1"/>
</dbReference>
<dbReference type="SUPFAM" id="SSF55781">
    <property type="entry name" value="GAF domain-like"/>
    <property type="match status" value="1"/>
</dbReference>